<dbReference type="EMBL" id="JASBWV010000012">
    <property type="protein sequence ID" value="KAJ9123558.1"/>
    <property type="molecule type" value="Genomic_DNA"/>
</dbReference>
<gene>
    <name evidence="1" type="ORF">QFC24_003773</name>
</gene>
<sequence length="322" mass="35348">MQGTTMRGYIKWRKVQAFMKSPRLPIDLTPLTVSLLRECTPQTCPEMKAGEWQYICVANHQARTEEEGRSVMQEAETALYKRFLALMKRYELMNLSLLVIPGDAYDTPSVTNGSATRSPTGQASPQDATRPQHKNTASAIPHAKSSTSGISNSKASEQPKPDDSKKPVKKDDDDADFRRDLFATPVTATRLDHGFKNILLGEGSSTTRGTLGRGRGKGVRKALFPVDVPAEEDDDEVDVHVEHVGIMTTDENGKDKVHEVEGRTTEPFSNGTAEKKASSAAPGERKATAMPKSKDTENDDKNEEDEEKAEPNITADGVEFNV</sequence>
<keyword evidence="2" id="KW-1185">Reference proteome</keyword>
<protein>
    <submittedName>
        <fullName evidence="1">Uncharacterized protein</fullName>
    </submittedName>
</protein>
<organism evidence="1 2">
    <name type="scientific">Naganishia onofrii</name>
    <dbReference type="NCBI Taxonomy" id="1851511"/>
    <lineage>
        <taxon>Eukaryota</taxon>
        <taxon>Fungi</taxon>
        <taxon>Dikarya</taxon>
        <taxon>Basidiomycota</taxon>
        <taxon>Agaricomycotina</taxon>
        <taxon>Tremellomycetes</taxon>
        <taxon>Filobasidiales</taxon>
        <taxon>Filobasidiaceae</taxon>
        <taxon>Naganishia</taxon>
    </lineage>
</organism>
<name>A0ACC2XIU4_9TREE</name>
<dbReference type="Proteomes" id="UP001234202">
    <property type="component" value="Unassembled WGS sequence"/>
</dbReference>
<evidence type="ECO:0000313" key="2">
    <source>
        <dbReference type="Proteomes" id="UP001234202"/>
    </source>
</evidence>
<accession>A0ACC2XIU4</accession>
<evidence type="ECO:0000313" key="1">
    <source>
        <dbReference type="EMBL" id="KAJ9123558.1"/>
    </source>
</evidence>
<proteinExistence type="predicted"/>
<reference evidence="1" key="1">
    <citation type="submission" date="2023-04" db="EMBL/GenBank/DDBJ databases">
        <title>Draft Genome sequencing of Naganishia species isolated from polar environments using Oxford Nanopore Technology.</title>
        <authorList>
            <person name="Leo P."/>
            <person name="Venkateswaran K."/>
        </authorList>
    </citation>
    <scope>NUCLEOTIDE SEQUENCE</scope>
    <source>
        <strain evidence="1">DBVPG 5303</strain>
    </source>
</reference>
<comment type="caution">
    <text evidence="1">The sequence shown here is derived from an EMBL/GenBank/DDBJ whole genome shotgun (WGS) entry which is preliminary data.</text>
</comment>